<dbReference type="RefSeq" id="WP_095997061.1">
    <property type="nucleotide sequence ID" value="NZ_NSLI01000002.1"/>
</dbReference>
<keyword evidence="7" id="KW-1185">Reference proteome</keyword>
<accession>A0A2A2SHQ7</accession>
<keyword evidence="3" id="KW-0804">Transcription</keyword>
<evidence type="ECO:0000313" key="6">
    <source>
        <dbReference type="EMBL" id="PAX08551.1"/>
    </source>
</evidence>
<comment type="caution">
    <text evidence="6">The sequence shown here is derived from an EMBL/GenBank/DDBJ whole genome shotgun (WGS) entry which is preliminary data.</text>
</comment>
<evidence type="ECO:0000256" key="2">
    <source>
        <dbReference type="ARBA" id="ARBA00023125"/>
    </source>
</evidence>
<dbReference type="PRINTS" id="PR00455">
    <property type="entry name" value="HTHTETR"/>
</dbReference>
<dbReference type="Pfam" id="PF14246">
    <property type="entry name" value="TetR_C_7"/>
    <property type="match status" value="1"/>
</dbReference>
<dbReference type="InterPro" id="IPR050109">
    <property type="entry name" value="HTH-type_TetR-like_transc_reg"/>
</dbReference>
<evidence type="ECO:0000256" key="1">
    <source>
        <dbReference type="ARBA" id="ARBA00023015"/>
    </source>
</evidence>
<name>A0A2A2SHQ7_9SPHN</name>
<dbReference type="Gene3D" id="1.10.357.10">
    <property type="entry name" value="Tetracycline Repressor, domain 2"/>
    <property type="match status" value="1"/>
</dbReference>
<evidence type="ECO:0000256" key="3">
    <source>
        <dbReference type="ARBA" id="ARBA00023163"/>
    </source>
</evidence>
<dbReference type="GO" id="GO:0000976">
    <property type="term" value="F:transcription cis-regulatory region binding"/>
    <property type="evidence" value="ECO:0007669"/>
    <property type="project" value="TreeGrafter"/>
</dbReference>
<dbReference type="GO" id="GO:0003700">
    <property type="term" value="F:DNA-binding transcription factor activity"/>
    <property type="evidence" value="ECO:0007669"/>
    <property type="project" value="TreeGrafter"/>
</dbReference>
<dbReference type="InterPro" id="IPR001647">
    <property type="entry name" value="HTH_TetR"/>
</dbReference>
<dbReference type="OrthoDB" id="9816431at2"/>
<keyword evidence="2 4" id="KW-0238">DNA-binding</keyword>
<gene>
    <name evidence="6" type="ORF">CKY28_04020</name>
</gene>
<keyword evidence="1" id="KW-0805">Transcription regulation</keyword>
<dbReference type="SUPFAM" id="SSF48498">
    <property type="entry name" value="Tetracyclin repressor-like, C-terminal domain"/>
    <property type="match status" value="1"/>
</dbReference>
<evidence type="ECO:0000256" key="4">
    <source>
        <dbReference type="PROSITE-ProRule" id="PRU00335"/>
    </source>
</evidence>
<dbReference type="PROSITE" id="PS50977">
    <property type="entry name" value="HTH_TETR_2"/>
    <property type="match status" value="1"/>
</dbReference>
<dbReference type="PANTHER" id="PTHR30055">
    <property type="entry name" value="HTH-TYPE TRANSCRIPTIONAL REGULATOR RUTR"/>
    <property type="match status" value="1"/>
</dbReference>
<protein>
    <recommendedName>
        <fullName evidence="5">HTH tetR-type domain-containing protein</fullName>
    </recommendedName>
</protein>
<dbReference type="Gene3D" id="1.10.10.60">
    <property type="entry name" value="Homeodomain-like"/>
    <property type="match status" value="1"/>
</dbReference>
<dbReference type="SUPFAM" id="SSF46689">
    <property type="entry name" value="Homeodomain-like"/>
    <property type="match status" value="1"/>
</dbReference>
<dbReference type="FunFam" id="1.10.10.60:FF:000141">
    <property type="entry name" value="TetR family transcriptional regulator"/>
    <property type="match status" value="1"/>
</dbReference>
<evidence type="ECO:0000313" key="7">
    <source>
        <dbReference type="Proteomes" id="UP000218151"/>
    </source>
</evidence>
<dbReference type="AlphaFoldDB" id="A0A2A2SHQ7"/>
<dbReference type="InterPro" id="IPR039536">
    <property type="entry name" value="TetR_C_Proteobacteria"/>
</dbReference>
<dbReference type="InterPro" id="IPR009057">
    <property type="entry name" value="Homeodomain-like_sf"/>
</dbReference>
<organism evidence="6 7">
    <name type="scientific">Sphingomonas lenta</name>
    <dbReference type="NCBI Taxonomy" id="1141887"/>
    <lineage>
        <taxon>Bacteria</taxon>
        <taxon>Pseudomonadati</taxon>
        <taxon>Pseudomonadota</taxon>
        <taxon>Alphaproteobacteria</taxon>
        <taxon>Sphingomonadales</taxon>
        <taxon>Sphingomonadaceae</taxon>
        <taxon>Sphingomonas</taxon>
    </lineage>
</organism>
<dbReference type="InterPro" id="IPR036271">
    <property type="entry name" value="Tet_transcr_reg_TetR-rel_C_sf"/>
</dbReference>
<dbReference type="Proteomes" id="UP000218151">
    <property type="component" value="Unassembled WGS sequence"/>
</dbReference>
<dbReference type="Pfam" id="PF00440">
    <property type="entry name" value="TetR_N"/>
    <property type="match status" value="1"/>
</dbReference>
<sequence length="217" mass="24023">MGKVRQISGGRRPDRTKDAAILRAARDSFFERGLAASTIEDIAARAGVSKVTVYKRFEDKEALFEAAVKAEMATMIAQLDEEPEGDGSLPQQLNAFGYVLLRFLFSPTHVALDRMLAHDLAQSPGMARRFFHAGPGHCRARIAGVLEAAAERGEIRIDDPLLSAADLLSLWRGFLEKETEFGIITHVDDATIRFRVERGTRNFLRMVGYDEAAARTS</sequence>
<feature type="DNA-binding region" description="H-T-H motif" evidence="4">
    <location>
        <begin position="38"/>
        <end position="57"/>
    </location>
</feature>
<reference evidence="7" key="1">
    <citation type="submission" date="2017-09" db="EMBL/GenBank/DDBJ databases">
        <authorList>
            <person name="Feng G."/>
            <person name="Zhu H."/>
        </authorList>
    </citation>
    <scope>NUCLEOTIDE SEQUENCE [LARGE SCALE GENOMIC DNA]</scope>
    <source>
        <strain evidence="7">1PNM-20</strain>
    </source>
</reference>
<dbReference type="EMBL" id="NSLI01000002">
    <property type="protein sequence ID" value="PAX08551.1"/>
    <property type="molecule type" value="Genomic_DNA"/>
</dbReference>
<feature type="domain" description="HTH tetR-type" evidence="5">
    <location>
        <begin position="15"/>
        <end position="75"/>
    </location>
</feature>
<dbReference type="PANTHER" id="PTHR30055:SF234">
    <property type="entry name" value="HTH-TYPE TRANSCRIPTIONAL REGULATOR BETI"/>
    <property type="match status" value="1"/>
</dbReference>
<evidence type="ECO:0000259" key="5">
    <source>
        <dbReference type="PROSITE" id="PS50977"/>
    </source>
</evidence>
<proteinExistence type="predicted"/>